<evidence type="ECO:0000313" key="3">
    <source>
        <dbReference type="Proteomes" id="UP000264071"/>
    </source>
</evidence>
<comment type="caution">
    <text evidence="2">The sequence shown here is derived from an EMBL/GenBank/DDBJ whole genome shotgun (WGS) entry which is preliminary data.</text>
</comment>
<dbReference type="EMBL" id="DPIY01000004">
    <property type="protein sequence ID" value="HCT56285.1"/>
    <property type="molecule type" value="Genomic_DNA"/>
</dbReference>
<keyword evidence="1" id="KW-1133">Transmembrane helix</keyword>
<organism evidence="2 3">
    <name type="scientific">Gemmatimonas aurantiaca</name>
    <dbReference type="NCBI Taxonomy" id="173480"/>
    <lineage>
        <taxon>Bacteria</taxon>
        <taxon>Pseudomonadati</taxon>
        <taxon>Gemmatimonadota</taxon>
        <taxon>Gemmatimonadia</taxon>
        <taxon>Gemmatimonadales</taxon>
        <taxon>Gemmatimonadaceae</taxon>
        <taxon>Gemmatimonas</taxon>
    </lineage>
</organism>
<dbReference type="Gene3D" id="1.20.210.10">
    <property type="entry name" value="Cytochrome c oxidase-like, subunit I domain"/>
    <property type="match status" value="1"/>
</dbReference>
<feature type="transmembrane region" description="Helical" evidence="1">
    <location>
        <begin position="109"/>
        <end position="132"/>
    </location>
</feature>
<keyword evidence="1" id="KW-0812">Transmembrane</keyword>
<dbReference type="GO" id="GO:0009060">
    <property type="term" value="P:aerobic respiration"/>
    <property type="evidence" value="ECO:0007669"/>
    <property type="project" value="InterPro"/>
</dbReference>
<dbReference type="GO" id="GO:0020037">
    <property type="term" value="F:heme binding"/>
    <property type="evidence" value="ECO:0007669"/>
    <property type="project" value="InterPro"/>
</dbReference>
<feature type="transmembrane region" description="Helical" evidence="1">
    <location>
        <begin position="48"/>
        <end position="66"/>
    </location>
</feature>
<dbReference type="GO" id="GO:0016020">
    <property type="term" value="C:membrane"/>
    <property type="evidence" value="ECO:0007669"/>
    <property type="project" value="InterPro"/>
</dbReference>
<dbReference type="OMA" id="AYWMMPR"/>
<protein>
    <submittedName>
        <fullName evidence="2">Uncharacterized protein</fullName>
    </submittedName>
</protein>
<reference evidence="2 3" key="1">
    <citation type="journal article" date="2018" name="Nat. Biotechnol.">
        <title>A standardized bacterial taxonomy based on genome phylogeny substantially revises the tree of life.</title>
        <authorList>
            <person name="Parks D.H."/>
            <person name="Chuvochina M."/>
            <person name="Waite D.W."/>
            <person name="Rinke C."/>
            <person name="Skarshewski A."/>
            <person name="Chaumeil P.A."/>
            <person name="Hugenholtz P."/>
        </authorList>
    </citation>
    <scope>NUCLEOTIDE SEQUENCE [LARGE SCALE GENOMIC DNA]</scope>
    <source>
        <strain evidence="2">UBA8844</strain>
    </source>
</reference>
<dbReference type="InterPro" id="IPR000883">
    <property type="entry name" value="Cyt_C_Oxase_1"/>
</dbReference>
<feature type="transmembrane region" description="Helical" evidence="1">
    <location>
        <begin position="78"/>
        <end position="97"/>
    </location>
</feature>
<evidence type="ECO:0000313" key="2">
    <source>
        <dbReference type="EMBL" id="HCT56285.1"/>
    </source>
</evidence>
<name>A0A3D4V5C4_9BACT</name>
<gene>
    <name evidence="2" type="ORF">DGD08_03635</name>
</gene>
<proteinExistence type="predicted"/>
<keyword evidence="1" id="KW-0472">Membrane</keyword>
<dbReference type="Pfam" id="PF00115">
    <property type="entry name" value="COX1"/>
    <property type="match status" value="1"/>
</dbReference>
<dbReference type="Proteomes" id="UP000264071">
    <property type="component" value="Unassembled WGS sequence"/>
</dbReference>
<accession>A0A3D4V5C4</accession>
<dbReference type="InterPro" id="IPR036927">
    <property type="entry name" value="Cyt_c_oxase-like_su1_sf"/>
</dbReference>
<sequence>MNPLVRRYLRTAIAFLVIGLALGVWMMYAREFGAYQPPRIRSAHTHALLVGFVMLMITGVALWMFPRPRADDQVFRPVLAEIAWWAIALGTLSRVMLEVLLRANASVGWRSVLVGAGVLQAAGIVLFFATMWTRIRSSGAKLPASERVP</sequence>
<feature type="transmembrane region" description="Helical" evidence="1">
    <location>
        <begin position="12"/>
        <end position="28"/>
    </location>
</feature>
<dbReference type="GO" id="GO:0004129">
    <property type="term" value="F:cytochrome-c oxidase activity"/>
    <property type="evidence" value="ECO:0007669"/>
    <property type="project" value="InterPro"/>
</dbReference>
<dbReference type="AlphaFoldDB" id="A0A3D4V5C4"/>
<dbReference type="SUPFAM" id="SSF81442">
    <property type="entry name" value="Cytochrome c oxidase subunit I-like"/>
    <property type="match status" value="1"/>
</dbReference>
<evidence type="ECO:0000256" key="1">
    <source>
        <dbReference type="SAM" id="Phobius"/>
    </source>
</evidence>